<dbReference type="InterPro" id="IPR037066">
    <property type="entry name" value="Plug_dom_sf"/>
</dbReference>
<dbReference type="Proteomes" id="UP001595904">
    <property type="component" value="Unassembled WGS sequence"/>
</dbReference>
<accession>A0ABV8T267</accession>
<evidence type="ECO:0000256" key="12">
    <source>
        <dbReference type="SAM" id="SignalP"/>
    </source>
</evidence>
<feature type="chain" id="PRO_5045298549" evidence="12">
    <location>
        <begin position="24"/>
        <end position="880"/>
    </location>
</feature>
<comment type="caution">
    <text evidence="14">The sequence shown here is derived from an EMBL/GenBank/DDBJ whole genome shotgun (WGS) entry which is preliminary data.</text>
</comment>
<keyword evidence="8 10" id="KW-0472">Membrane</keyword>
<evidence type="ECO:0000256" key="4">
    <source>
        <dbReference type="ARBA" id="ARBA00022496"/>
    </source>
</evidence>
<dbReference type="Gene3D" id="3.55.50.30">
    <property type="match status" value="1"/>
</dbReference>
<keyword evidence="6" id="KW-0408">Iron</keyword>
<name>A0ABV8T267_9GAMM</name>
<keyword evidence="15" id="KW-1185">Reference proteome</keyword>
<reference evidence="15" key="1">
    <citation type="journal article" date="2019" name="Int. J. Syst. Evol. Microbiol.">
        <title>The Global Catalogue of Microorganisms (GCM) 10K type strain sequencing project: providing services to taxonomists for standard genome sequencing and annotation.</title>
        <authorList>
            <consortium name="The Broad Institute Genomics Platform"/>
            <consortium name="The Broad Institute Genome Sequencing Center for Infectious Disease"/>
            <person name="Wu L."/>
            <person name="Ma J."/>
        </authorList>
    </citation>
    <scope>NUCLEOTIDE SEQUENCE [LARGE SCALE GENOMIC DNA]</scope>
    <source>
        <strain evidence="15">CGMCC 1.10759</strain>
    </source>
</reference>
<dbReference type="EMBL" id="JBHSDU010000015">
    <property type="protein sequence ID" value="MFC4313948.1"/>
    <property type="molecule type" value="Genomic_DNA"/>
</dbReference>
<evidence type="ECO:0000256" key="8">
    <source>
        <dbReference type="ARBA" id="ARBA00023136"/>
    </source>
</evidence>
<dbReference type="Gene3D" id="2.40.170.20">
    <property type="entry name" value="TonB-dependent receptor, beta-barrel domain"/>
    <property type="match status" value="1"/>
</dbReference>
<evidence type="ECO:0000256" key="7">
    <source>
        <dbReference type="ARBA" id="ARBA00023077"/>
    </source>
</evidence>
<dbReference type="Pfam" id="PF07715">
    <property type="entry name" value="Plug"/>
    <property type="match status" value="1"/>
</dbReference>
<keyword evidence="14" id="KW-0675">Receptor</keyword>
<keyword evidence="4" id="KW-0410">Iron transport</keyword>
<dbReference type="PANTHER" id="PTHR47234">
    <property type="match status" value="1"/>
</dbReference>
<keyword evidence="3 10" id="KW-1134">Transmembrane beta strand</keyword>
<dbReference type="Gene3D" id="2.170.130.10">
    <property type="entry name" value="TonB-dependent receptor, plug domain"/>
    <property type="match status" value="1"/>
</dbReference>
<organism evidence="14 15">
    <name type="scientific">Steroidobacter flavus</name>
    <dbReference type="NCBI Taxonomy" id="1842136"/>
    <lineage>
        <taxon>Bacteria</taxon>
        <taxon>Pseudomonadati</taxon>
        <taxon>Pseudomonadota</taxon>
        <taxon>Gammaproteobacteria</taxon>
        <taxon>Steroidobacterales</taxon>
        <taxon>Steroidobacteraceae</taxon>
        <taxon>Steroidobacter</taxon>
    </lineage>
</organism>
<comment type="subcellular location">
    <subcellularLocation>
        <location evidence="1 10">Cell outer membrane</location>
        <topology evidence="1 10">Multi-pass membrane protein</topology>
    </subcellularLocation>
</comment>
<protein>
    <submittedName>
        <fullName evidence="14">TonB-dependent receptor domain-containing protein</fullName>
    </submittedName>
</protein>
<evidence type="ECO:0000256" key="3">
    <source>
        <dbReference type="ARBA" id="ARBA00022452"/>
    </source>
</evidence>
<dbReference type="InterPro" id="IPR000531">
    <property type="entry name" value="Beta-barrel_TonB"/>
</dbReference>
<evidence type="ECO:0000256" key="1">
    <source>
        <dbReference type="ARBA" id="ARBA00004571"/>
    </source>
</evidence>
<dbReference type="InterPro" id="IPR012910">
    <property type="entry name" value="Plug_dom"/>
</dbReference>
<dbReference type="InterPro" id="IPR039426">
    <property type="entry name" value="TonB-dep_rcpt-like"/>
</dbReference>
<keyword evidence="4" id="KW-0406">Ion transport</keyword>
<evidence type="ECO:0000256" key="9">
    <source>
        <dbReference type="ARBA" id="ARBA00023237"/>
    </source>
</evidence>
<keyword evidence="9 10" id="KW-0998">Cell outer membrane</keyword>
<dbReference type="RefSeq" id="WP_380604729.1">
    <property type="nucleotide sequence ID" value="NZ_JBHSDU010000015.1"/>
</dbReference>
<evidence type="ECO:0000256" key="6">
    <source>
        <dbReference type="ARBA" id="ARBA00023004"/>
    </source>
</evidence>
<dbReference type="InterPro" id="IPR036942">
    <property type="entry name" value="Beta-barrel_TonB_sf"/>
</dbReference>
<gene>
    <name evidence="14" type="ORF">ACFPN2_33045</name>
</gene>
<dbReference type="PANTHER" id="PTHR47234:SF2">
    <property type="entry name" value="TONB-DEPENDENT RECEPTOR"/>
    <property type="match status" value="1"/>
</dbReference>
<keyword evidence="5 10" id="KW-0812">Transmembrane</keyword>
<feature type="signal peptide" evidence="12">
    <location>
        <begin position="1"/>
        <end position="23"/>
    </location>
</feature>
<evidence type="ECO:0000313" key="15">
    <source>
        <dbReference type="Proteomes" id="UP001595904"/>
    </source>
</evidence>
<evidence type="ECO:0000256" key="2">
    <source>
        <dbReference type="ARBA" id="ARBA00022448"/>
    </source>
</evidence>
<evidence type="ECO:0000313" key="14">
    <source>
        <dbReference type="EMBL" id="MFC4313948.1"/>
    </source>
</evidence>
<evidence type="ECO:0000256" key="10">
    <source>
        <dbReference type="PROSITE-ProRule" id="PRU01360"/>
    </source>
</evidence>
<evidence type="ECO:0000256" key="11">
    <source>
        <dbReference type="RuleBase" id="RU003357"/>
    </source>
</evidence>
<keyword evidence="7 11" id="KW-0798">TonB box</keyword>
<keyword evidence="12" id="KW-0732">Signal</keyword>
<dbReference type="PROSITE" id="PS52016">
    <property type="entry name" value="TONB_DEPENDENT_REC_3"/>
    <property type="match status" value="1"/>
</dbReference>
<keyword evidence="2 10" id="KW-0813">Transport</keyword>
<dbReference type="Pfam" id="PF00593">
    <property type="entry name" value="TonB_dep_Rec_b-barrel"/>
    <property type="match status" value="1"/>
</dbReference>
<proteinExistence type="inferred from homology"/>
<dbReference type="SMART" id="SM00965">
    <property type="entry name" value="STN"/>
    <property type="match status" value="1"/>
</dbReference>
<evidence type="ECO:0000259" key="13">
    <source>
        <dbReference type="SMART" id="SM00965"/>
    </source>
</evidence>
<evidence type="ECO:0000256" key="5">
    <source>
        <dbReference type="ARBA" id="ARBA00022692"/>
    </source>
</evidence>
<dbReference type="CDD" id="cd01347">
    <property type="entry name" value="ligand_gated_channel"/>
    <property type="match status" value="1"/>
</dbReference>
<dbReference type="InterPro" id="IPR011662">
    <property type="entry name" value="Secretin/TonB_short_N"/>
</dbReference>
<dbReference type="SUPFAM" id="SSF56935">
    <property type="entry name" value="Porins"/>
    <property type="match status" value="1"/>
</dbReference>
<sequence>MLKTSKLKSTIAALLVSASLAGAALADAQRIDIPAGSLLGALETLAKQANVDLVYQDEQVKGLKTRGVSGELSAQEAVIKLLEGTSLIVRRDPESGAILITTRGTSGPEHQETTSSLRDQIDEIVVTGTNIRGVSNPTVPIIQYDRKDIEYSGSRTAQDFLQTIPQNFAGNSSLYSGRAINPFKSATNNSGSTGVDLRGLGAGSTLTLLNGRRIPATESGEFVDVSTLPLAIIDRIDVQTDGASAVYGSDAIGGVINFVTRRDFTGLEVGGSAGSVTSGDKRDYQGNIAGGFGWGSGSAVLNLGYTDTGKLAMADRPFIGQSDYGTLPGGDILPDEQLWSGYASIAQDLGERTTFTVDALYTQRDHESTTSMYNRAQHRVFSIDNLFVTAQLNSDLTENWNVGVFADYGANSLEESENKVLNTGQNFRLFLFENDILTLEGRVSGKLFDIYGGKISVALGASYREEGYRDASPPNGRFDPDITRRVKAAYGEVMVPFIGVDNEVPLVRQLQLSVAGRYEEYSDFGTTFNPRYGLFWELVEGLGVRASYSESFRAPPLYNVGNRPQLAILGLRDPLYTGTPDPRLPAGTVYAAAIYGSNSLDGLTEETADSITLGLTFEPRSLPGLSAELSYFEVTYKDRIQFVSPDLAAGNPAYENLIDRSPDPAYIQSLIDRAQSDDYLLFYSGVFDVNGNQLPVVASDVQVFFDTGTRNLSSVDVRGTDLSVKYSLDTSFGHWSFGFNGSLLMDYKVASSPQVPPTEGVDQIYRPVEFKARGSVAWSQGDFTVFTALNYMDNYIDTLSNPAQPVGIASWTTVDLTLSYGDTNNRRNDWLDRTRLSLTVQNLFDKDPPYVKTTDGLNFDSTNASPLGRFVILRFTKGLL</sequence>
<comment type="similarity">
    <text evidence="10 11">Belongs to the TonB-dependent receptor family.</text>
</comment>
<feature type="domain" description="Secretin/TonB short N-terminal" evidence="13">
    <location>
        <begin position="51"/>
        <end position="103"/>
    </location>
</feature>